<proteinExistence type="predicted"/>
<evidence type="ECO:0000313" key="3">
    <source>
        <dbReference type="Proteomes" id="UP001600888"/>
    </source>
</evidence>
<protein>
    <submittedName>
        <fullName evidence="2">Uncharacterized protein</fullName>
    </submittedName>
</protein>
<dbReference type="Proteomes" id="UP001600888">
    <property type="component" value="Unassembled WGS sequence"/>
</dbReference>
<feature type="region of interest" description="Disordered" evidence="1">
    <location>
        <begin position="49"/>
        <end position="68"/>
    </location>
</feature>
<feature type="compositionally biased region" description="Low complexity" evidence="1">
    <location>
        <begin position="52"/>
        <end position="63"/>
    </location>
</feature>
<gene>
    <name evidence="2" type="ORF">FJTKL_05648</name>
</gene>
<comment type="caution">
    <text evidence="2">The sequence shown here is derived from an EMBL/GenBank/DDBJ whole genome shotgun (WGS) entry which is preliminary data.</text>
</comment>
<evidence type="ECO:0000256" key="1">
    <source>
        <dbReference type="SAM" id="MobiDB-lite"/>
    </source>
</evidence>
<name>A0ABR4DRG1_9PEZI</name>
<evidence type="ECO:0000313" key="2">
    <source>
        <dbReference type="EMBL" id="KAL2273001.1"/>
    </source>
</evidence>
<reference evidence="2 3" key="1">
    <citation type="submission" date="2024-03" db="EMBL/GenBank/DDBJ databases">
        <title>A high-quality draft genome sequence of Diaporthe vaccinii, a causative agent of upright dieback and viscid rot disease in cranberry plants.</title>
        <authorList>
            <person name="Sarrasin M."/>
            <person name="Lang B.F."/>
            <person name="Burger G."/>
        </authorList>
    </citation>
    <scope>NUCLEOTIDE SEQUENCE [LARGE SCALE GENOMIC DNA]</scope>
    <source>
        <strain evidence="2 3">IS7</strain>
    </source>
</reference>
<dbReference type="EMBL" id="JBAWTH010000204">
    <property type="protein sequence ID" value="KAL2273001.1"/>
    <property type="molecule type" value="Genomic_DNA"/>
</dbReference>
<sequence length="148" mass="15942">MALHTTPLRQHPSKATSHLSSHQHMVSSKASTSLVQDVDFRAAGWATTPLASGSSRPGPGNSGFYPPSTLRGRTGALVRGVCPWQTPPVSEDLCLGAVARLGRRELDCFPRLFAVHLADSRTRVRAALSPELKAWAGGILLWPRDLEP</sequence>
<feature type="compositionally biased region" description="Polar residues" evidence="1">
    <location>
        <begin position="13"/>
        <end position="28"/>
    </location>
</feature>
<feature type="region of interest" description="Disordered" evidence="1">
    <location>
        <begin position="1"/>
        <end position="28"/>
    </location>
</feature>
<accession>A0ABR4DRG1</accession>
<keyword evidence="3" id="KW-1185">Reference proteome</keyword>
<organism evidence="2 3">
    <name type="scientific">Diaporthe vaccinii</name>
    <dbReference type="NCBI Taxonomy" id="105482"/>
    <lineage>
        <taxon>Eukaryota</taxon>
        <taxon>Fungi</taxon>
        <taxon>Dikarya</taxon>
        <taxon>Ascomycota</taxon>
        <taxon>Pezizomycotina</taxon>
        <taxon>Sordariomycetes</taxon>
        <taxon>Sordariomycetidae</taxon>
        <taxon>Diaporthales</taxon>
        <taxon>Diaporthaceae</taxon>
        <taxon>Diaporthe</taxon>
        <taxon>Diaporthe eres species complex</taxon>
    </lineage>
</organism>